<evidence type="ECO:0000256" key="1">
    <source>
        <dbReference type="ARBA" id="ARBA00022614"/>
    </source>
</evidence>
<dbReference type="RefSeq" id="XP_042581862.1">
    <property type="nucleotide sequence ID" value="XM_042725928.1"/>
</dbReference>
<gene>
    <name evidence="4" type="primary">LOC109066119</name>
</gene>
<dbReference type="SMART" id="SM00369">
    <property type="entry name" value="LRR_TYP"/>
    <property type="match status" value="13"/>
</dbReference>
<dbReference type="Proteomes" id="UP001155660">
    <property type="component" value="Chromosome B6"/>
</dbReference>
<evidence type="ECO:0000313" key="4">
    <source>
        <dbReference type="RefSeq" id="XP_042581862.1"/>
    </source>
</evidence>
<sequence length="655" mass="73778">MSRFKRGAHVDSRAGFRQEKEDCPVPYGLLKAARKSGQLNLSGRGLTEVPQSVWRLNTDTPQEAQQNLSFGAADRWWEQTDLTKLLLSSNKLQSLSEDVKLLPCLLVLDLHDNQLISLPDSIRDLEQLQKLILSKNKLTELPSGLWRLTNLRCLHLQQNLIKQIPQDLGQLVNSDDLDLSDNHLMDIPESLANLKNLVKLNLFCNKLKSLPPAISEMKNLRMLDCSRNQLESIPPVLAQMESLEQLYLRHNKLHFLPKLPCCKTLKELHCGNNQIEILEADHLKHLSALSLLELRDNKVKSLPEEITLLQGLERLDLTNNDIGSLPCGLGTLPKLKSLSLEGNPLRGIRRDVLTKGTGELLKYLRSRVQEQPDGGSKEEPKTAMTLPSQAKINVHAIKTLKTLDYSEKQEASIPDEVFDAVDDSPVANVNFSKNQLMAVPSRILELKDTLADINLGFNKLTSIPVDFSMLKQLVHIDLRNNLLTSLPMELEGLTKLRSVILSFNRFKSFPEVLYRISYLETILISNNQVGGIDPVQMKTLNNLSTLDLSNNDIMQVPPELGNCTSLSRRAILRPYSQEVMDTETGESLEWVSERKKWGRLQELVLHHLPHCLFRDSRLSLLSTLMLRCSYAPSAAVAMATSPTDLHKTTEGDLFV</sequence>
<dbReference type="GO" id="GO:0005737">
    <property type="term" value="C:cytoplasm"/>
    <property type="evidence" value="ECO:0007669"/>
    <property type="project" value="TreeGrafter"/>
</dbReference>
<dbReference type="PROSITE" id="PS51450">
    <property type="entry name" value="LRR"/>
    <property type="match status" value="8"/>
</dbReference>
<dbReference type="FunFam" id="3.80.10.10:FF:000206">
    <property type="entry name" value="leucine-rich repeat-containing protein 40"/>
    <property type="match status" value="1"/>
</dbReference>
<dbReference type="OrthoDB" id="660555at2759"/>
<proteinExistence type="predicted"/>
<dbReference type="PANTHER" id="PTHR48051">
    <property type="match status" value="1"/>
</dbReference>
<dbReference type="InterPro" id="IPR050216">
    <property type="entry name" value="LRR_domain-containing"/>
</dbReference>
<evidence type="ECO:0000256" key="3">
    <source>
        <dbReference type="ARBA" id="ARBA00071450"/>
    </source>
</evidence>
<organism evidence="4">
    <name type="scientific">Cyprinus carpio</name>
    <name type="common">Common carp</name>
    <dbReference type="NCBI Taxonomy" id="7962"/>
    <lineage>
        <taxon>Eukaryota</taxon>
        <taxon>Metazoa</taxon>
        <taxon>Chordata</taxon>
        <taxon>Craniata</taxon>
        <taxon>Vertebrata</taxon>
        <taxon>Euteleostomi</taxon>
        <taxon>Actinopterygii</taxon>
        <taxon>Neopterygii</taxon>
        <taxon>Teleostei</taxon>
        <taxon>Ostariophysi</taxon>
        <taxon>Cypriniformes</taxon>
        <taxon>Cyprinidae</taxon>
        <taxon>Cyprininae</taxon>
        <taxon>Cyprinus</taxon>
    </lineage>
</organism>
<dbReference type="FunFam" id="3.80.10.10:FF:000116">
    <property type="entry name" value="Leucine-rich repeat-containing protein 40"/>
    <property type="match status" value="1"/>
</dbReference>
<evidence type="ECO:0000256" key="2">
    <source>
        <dbReference type="ARBA" id="ARBA00022737"/>
    </source>
</evidence>
<dbReference type="AlphaFoldDB" id="A0A9Q9WEF4"/>
<dbReference type="GeneID" id="109066119"/>
<dbReference type="SMART" id="SM00365">
    <property type="entry name" value="LRR_SD22"/>
    <property type="match status" value="8"/>
</dbReference>
<dbReference type="Pfam" id="PF00560">
    <property type="entry name" value="LRR_1"/>
    <property type="match status" value="1"/>
</dbReference>
<protein>
    <recommendedName>
        <fullName evidence="3">Leucine-rich repeat-containing protein 40</fullName>
    </recommendedName>
</protein>
<dbReference type="InterPro" id="IPR003591">
    <property type="entry name" value="Leu-rich_rpt_typical-subtyp"/>
</dbReference>
<accession>A0A9Q9WEF4</accession>
<name>A0A9Q9WEF4_CYPCA</name>
<keyword evidence="1" id="KW-0433">Leucine-rich repeat</keyword>
<reference evidence="4" key="1">
    <citation type="submission" date="2025-08" db="UniProtKB">
        <authorList>
            <consortium name="RefSeq"/>
        </authorList>
    </citation>
    <scope>IDENTIFICATION</scope>
    <source>
        <tissue evidence="4">Muscle</tissue>
    </source>
</reference>
<dbReference type="InterPro" id="IPR001611">
    <property type="entry name" value="Leu-rich_rpt"/>
</dbReference>
<dbReference type="FunFam" id="3.80.10.10:FF:000265">
    <property type="entry name" value="Leucine-rich repeat-containing protein 40"/>
    <property type="match status" value="1"/>
</dbReference>
<dbReference type="FunFam" id="3.80.10.10:FF:000193">
    <property type="entry name" value="Leucine-rich repeat-containing protein 40"/>
    <property type="match status" value="1"/>
</dbReference>
<dbReference type="SMART" id="SM00364">
    <property type="entry name" value="LRR_BAC"/>
    <property type="match status" value="8"/>
</dbReference>
<keyword evidence="2" id="KW-0677">Repeat</keyword>
<dbReference type="PANTHER" id="PTHR48051:SF41">
    <property type="entry name" value="LEUCINE-RICH REPEAT-CONTAINING PROTEIN 40"/>
    <property type="match status" value="1"/>
</dbReference>
<dbReference type="Pfam" id="PF13855">
    <property type="entry name" value="LRR_8"/>
    <property type="match status" value="4"/>
</dbReference>